<reference evidence="3 4" key="1">
    <citation type="submission" date="2018-08" db="EMBL/GenBank/DDBJ databases">
        <title>Genomic investigation of the strawberry pathogen Phytophthora fragariae indicates pathogenicity is determined by transcriptional variation in three key races.</title>
        <authorList>
            <person name="Adams T.M."/>
            <person name="Armitage A.D."/>
            <person name="Sobczyk M.K."/>
            <person name="Bates H.J."/>
            <person name="Dunwell J.M."/>
            <person name="Nellist C.F."/>
            <person name="Harrison R.J."/>
        </authorList>
    </citation>
    <scope>NUCLEOTIDE SEQUENCE [LARGE SCALE GENOMIC DNA]</scope>
    <source>
        <strain evidence="3 4">SCRP333</strain>
    </source>
</reference>
<feature type="coiled-coil region" evidence="1">
    <location>
        <begin position="447"/>
        <end position="474"/>
    </location>
</feature>
<accession>A0A6A4FCC2</accession>
<evidence type="ECO:0000256" key="2">
    <source>
        <dbReference type="SAM" id="MobiDB-lite"/>
    </source>
</evidence>
<keyword evidence="4" id="KW-1185">Reference proteome</keyword>
<feature type="compositionally biased region" description="Basic residues" evidence="2">
    <location>
        <begin position="1"/>
        <end position="14"/>
    </location>
</feature>
<feature type="region of interest" description="Disordered" evidence="2">
    <location>
        <begin position="121"/>
        <end position="189"/>
    </location>
</feature>
<organism evidence="3 4">
    <name type="scientific">Phytophthora rubi</name>
    <dbReference type="NCBI Taxonomy" id="129364"/>
    <lineage>
        <taxon>Eukaryota</taxon>
        <taxon>Sar</taxon>
        <taxon>Stramenopiles</taxon>
        <taxon>Oomycota</taxon>
        <taxon>Peronosporomycetes</taxon>
        <taxon>Peronosporales</taxon>
        <taxon>Peronosporaceae</taxon>
        <taxon>Phytophthora</taxon>
    </lineage>
</organism>
<feature type="region of interest" description="Disordered" evidence="2">
    <location>
        <begin position="1"/>
        <end position="28"/>
    </location>
</feature>
<feature type="compositionally biased region" description="Basic and acidic residues" evidence="2">
    <location>
        <begin position="279"/>
        <end position="293"/>
    </location>
</feature>
<comment type="caution">
    <text evidence="3">The sequence shown here is derived from an EMBL/GenBank/DDBJ whole genome shotgun (WGS) entry which is preliminary data.</text>
</comment>
<evidence type="ECO:0000256" key="1">
    <source>
        <dbReference type="SAM" id="Coils"/>
    </source>
</evidence>
<gene>
    <name evidence="3" type="ORF">PR003_g8058</name>
</gene>
<proteinExistence type="predicted"/>
<protein>
    <submittedName>
        <fullName evidence="3">Uncharacterized protein</fullName>
    </submittedName>
</protein>
<keyword evidence="1" id="KW-0175">Coiled coil</keyword>
<name>A0A6A4FCC2_9STRA</name>
<feature type="compositionally biased region" description="Basic and acidic residues" evidence="2">
    <location>
        <begin position="147"/>
        <end position="157"/>
    </location>
</feature>
<feature type="compositionally biased region" description="Polar residues" evidence="2">
    <location>
        <begin position="306"/>
        <end position="323"/>
    </location>
</feature>
<sequence length="533" mass="60261">MASRRSRSRSRSRSPRGNYSVETPEHRRRRLLTEKVMSMETFNRLLRDRRSSWSKKAKDTSMPIPVPLDHNETVGDYQQKFEFWLAQRNVTLAALRDDVIRERSYRCGYAQWRVQKQFGQPAPINASTTADSAYGPQRGRSRSPIRTRREQENDRYLSTRSRSPARSFAHQGAFQRSASTPRPSRFYDARRARRYDYEKTGTPHDQCKNCGRDWAELNRRVTQLESILSRLDLPTASIFDGRGSSPYEINGGTERPRDVSSPTSNFIDLTDDFEDDAEGEVRSEINGNRDGKATDITMTDIESRSVEITPSDSDTNHEGPSTTEDLDGPSTEPVQESELKLPPGLTSLIDAYDQINGRALSKQKEEKKAVADMESMANGEETSETELQSRLCELREAIKLEKGKRDAAVAAVIACGCAKKKEKFARDMETMGGSGMTNEQENLHEKCAGIAAQVAEKEKELARLQKQLQSVSSLEESDSLLGQREAQDLSNKIGLERASKMSLETERLKIFSRLMKSSRQIQALVAKELSRKV</sequence>
<dbReference type="AlphaFoldDB" id="A0A6A4FCC2"/>
<feature type="compositionally biased region" description="Acidic residues" evidence="2">
    <location>
        <begin position="269"/>
        <end position="278"/>
    </location>
</feature>
<dbReference type="EMBL" id="QXFT01000392">
    <property type="protein sequence ID" value="KAE9345231.1"/>
    <property type="molecule type" value="Genomic_DNA"/>
</dbReference>
<dbReference type="Proteomes" id="UP000434957">
    <property type="component" value="Unassembled WGS sequence"/>
</dbReference>
<evidence type="ECO:0000313" key="3">
    <source>
        <dbReference type="EMBL" id="KAE9345231.1"/>
    </source>
</evidence>
<feature type="region of interest" description="Disordered" evidence="2">
    <location>
        <begin position="243"/>
        <end position="342"/>
    </location>
</feature>
<evidence type="ECO:0000313" key="4">
    <source>
        <dbReference type="Proteomes" id="UP000434957"/>
    </source>
</evidence>